<gene>
    <name evidence="1" type="ORF">BpHYR1_030498</name>
</gene>
<dbReference type="EMBL" id="REGN01003995">
    <property type="protein sequence ID" value="RNA19689.1"/>
    <property type="molecule type" value="Genomic_DNA"/>
</dbReference>
<proteinExistence type="predicted"/>
<reference evidence="1 2" key="1">
    <citation type="journal article" date="2018" name="Sci. Rep.">
        <title>Genomic signatures of local adaptation to the degree of environmental predictability in rotifers.</title>
        <authorList>
            <person name="Franch-Gras L."/>
            <person name="Hahn C."/>
            <person name="Garcia-Roger E.M."/>
            <person name="Carmona M.J."/>
            <person name="Serra M."/>
            <person name="Gomez A."/>
        </authorList>
    </citation>
    <scope>NUCLEOTIDE SEQUENCE [LARGE SCALE GENOMIC DNA]</scope>
    <source>
        <strain evidence="1">HYR1</strain>
    </source>
</reference>
<dbReference type="AlphaFoldDB" id="A0A3M7R894"/>
<accession>A0A3M7R894</accession>
<keyword evidence="2" id="KW-1185">Reference proteome</keyword>
<comment type="caution">
    <text evidence="1">The sequence shown here is derived from an EMBL/GenBank/DDBJ whole genome shotgun (WGS) entry which is preliminary data.</text>
</comment>
<sequence>MLGLRARLAMALARVPPPFADVTPDSAKMPVRAIDLALDSSWLSSSMSLTTTSSKLSTSDKDSVAFDLESVSIHSKSESWLVPRRLSREPLGSDFLPNERRPFFLFASIIVFFLPYFRFKSTLAGLSSISSLFLGRPGRRLSMESNVSGLVSSTPTRRRLGGPRRRFVSVGHCWAIESTELFRFCLVLIIGWSSISTLEHSCLKLLS</sequence>
<protein>
    <submittedName>
        <fullName evidence="1">Uncharacterized protein</fullName>
    </submittedName>
</protein>
<evidence type="ECO:0000313" key="1">
    <source>
        <dbReference type="EMBL" id="RNA19689.1"/>
    </source>
</evidence>
<dbReference type="Proteomes" id="UP000276133">
    <property type="component" value="Unassembled WGS sequence"/>
</dbReference>
<name>A0A3M7R894_BRAPC</name>
<organism evidence="1 2">
    <name type="scientific">Brachionus plicatilis</name>
    <name type="common">Marine rotifer</name>
    <name type="synonym">Brachionus muelleri</name>
    <dbReference type="NCBI Taxonomy" id="10195"/>
    <lineage>
        <taxon>Eukaryota</taxon>
        <taxon>Metazoa</taxon>
        <taxon>Spiralia</taxon>
        <taxon>Gnathifera</taxon>
        <taxon>Rotifera</taxon>
        <taxon>Eurotatoria</taxon>
        <taxon>Monogononta</taxon>
        <taxon>Pseudotrocha</taxon>
        <taxon>Ploima</taxon>
        <taxon>Brachionidae</taxon>
        <taxon>Brachionus</taxon>
    </lineage>
</organism>
<evidence type="ECO:0000313" key="2">
    <source>
        <dbReference type="Proteomes" id="UP000276133"/>
    </source>
</evidence>